<dbReference type="GO" id="GO:0006952">
    <property type="term" value="P:defense response"/>
    <property type="evidence" value="ECO:0007669"/>
    <property type="project" value="InterPro"/>
</dbReference>
<dbReference type="PANTHER" id="PTHR11017">
    <property type="entry name" value="LEUCINE-RICH REPEAT-CONTAINING PROTEIN"/>
    <property type="match status" value="1"/>
</dbReference>
<evidence type="ECO:0000313" key="2">
    <source>
        <dbReference type="Proteomes" id="UP000467840"/>
    </source>
</evidence>
<accession>A0A6A6N774</accession>
<dbReference type="PANTHER" id="PTHR11017:SF357">
    <property type="entry name" value="ADP-RIBOSYL CYCLASE_CYCLIC ADP-RIBOSE HYDROLASE"/>
    <property type="match status" value="1"/>
</dbReference>
<organism evidence="1 2">
    <name type="scientific">Hevea brasiliensis</name>
    <name type="common">Para rubber tree</name>
    <name type="synonym">Siphonia brasiliensis</name>
    <dbReference type="NCBI Taxonomy" id="3981"/>
    <lineage>
        <taxon>Eukaryota</taxon>
        <taxon>Viridiplantae</taxon>
        <taxon>Streptophyta</taxon>
        <taxon>Embryophyta</taxon>
        <taxon>Tracheophyta</taxon>
        <taxon>Spermatophyta</taxon>
        <taxon>Magnoliopsida</taxon>
        <taxon>eudicotyledons</taxon>
        <taxon>Gunneridae</taxon>
        <taxon>Pentapetalae</taxon>
        <taxon>rosids</taxon>
        <taxon>fabids</taxon>
        <taxon>Malpighiales</taxon>
        <taxon>Euphorbiaceae</taxon>
        <taxon>Crotonoideae</taxon>
        <taxon>Micrandreae</taxon>
        <taxon>Hevea</taxon>
    </lineage>
</organism>
<dbReference type="InterPro" id="IPR044974">
    <property type="entry name" value="Disease_R_plants"/>
</dbReference>
<sequence length="225" mass="25428">MDLSYSCSLTRVPNLSSIAPDLEFLYLNGCPSLAEIPSLQNLSKFVELHMRCSKLNRGVEEIRIPDLSSIAPNLEFLYLDNCKSLVEIPFFENLSNLVELHMRYSKLMQPWSRGNKPLGKLKLMDLSYTSNLIGIPDLSSIAPNLEFLYLTGCWSLVEIPSLQNPLRDLKLMDLSFSHQLISIPDLSSIAPNLEFLHLRRCTSLVEIPSLQNLSKLTELNLSKCS</sequence>
<evidence type="ECO:0000313" key="1">
    <source>
        <dbReference type="EMBL" id="KAF2320039.1"/>
    </source>
</evidence>
<comment type="caution">
    <text evidence="1">The sequence shown here is derived from an EMBL/GenBank/DDBJ whole genome shotgun (WGS) entry which is preliminary data.</text>
</comment>
<dbReference type="Gene3D" id="3.80.10.10">
    <property type="entry name" value="Ribonuclease Inhibitor"/>
    <property type="match status" value="2"/>
</dbReference>
<dbReference type="AlphaFoldDB" id="A0A6A6N774"/>
<reference evidence="1 2" key="1">
    <citation type="journal article" date="2020" name="Mol. Plant">
        <title>The Chromosome-Based Rubber Tree Genome Provides New Insights into Spurge Genome Evolution and Rubber Biosynthesis.</title>
        <authorList>
            <person name="Liu J."/>
            <person name="Shi C."/>
            <person name="Shi C.C."/>
            <person name="Li W."/>
            <person name="Zhang Q.J."/>
            <person name="Zhang Y."/>
            <person name="Li K."/>
            <person name="Lu H.F."/>
            <person name="Shi C."/>
            <person name="Zhu S.T."/>
            <person name="Xiao Z.Y."/>
            <person name="Nan H."/>
            <person name="Yue Y."/>
            <person name="Zhu X.G."/>
            <person name="Wu Y."/>
            <person name="Hong X.N."/>
            <person name="Fan G.Y."/>
            <person name="Tong Y."/>
            <person name="Zhang D."/>
            <person name="Mao C.L."/>
            <person name="Liu Y.L."/>
            <person name="Hao S.J."/>
            <person name="Liu W.Q."/>
            <person name="Lv M.Q."/>
            <person name="Zhang H.B."/>
            <person name="Liu Y."/>
            <person name="Hu-Tang G.R."/>
            <person name="Wang J.P."/>
            <person name="Wang J.H."/>
            <person name="Sun Y.H."/>
            <person name="Ni S.B."/>
            <person name="Chen W.B."/>
            <person name="Zhang X.C."/>
            <person name="Jiao Y.N."/>
            <person name="Eichler E.E."/>
            <person name="Li G.H."/>
            <person name="Liu X."/>
            <person name="Gao L.Z."/>
        </authorList>
    </citation>
    <scope>NUCLEOTIDE SEQUENCE [LARGE SCALE GENOMIC DNA]</scope>
    <source>
        <strain evidence="2">cv. GT1</strain>
        <tissue evidence="1">Leaf</tissue>
    </source>
</reference>
<dbReference type="Proteomes" id="UP000467840">
    <property type="component" value="Chromosome 10"/>
</dbReference>
<gene>
    <name evidence="1" type="ORF">GH714_022368</name>
</gene>
<keyword evidence="2" id="KW-1185">Reference proteome</keyword>
<protein>
    <submittedName>
        <fullName evidence="1">Uncharacterized protein</fullName>
    </submittedName>
</protein>
<dbReference type="InterPro" id="IPR032675">
    <property type="entry name" value="LRR_dom_sf"/>
</dbReference>
<dbReference type="SUPFAM" id="SSF52058">
    <property type="entry name" value="L domain-like"/>
    <property type="match status" value="1"/>
</dbReference>
<name>A0A6A6N774_HEVBR</name>
<proteinExistence type="predicted"/>
<dbReference type="EMBL" id="JAAGAX010000003">
    <property type="protein sequence ID" value="KAF2320039.1"/>
    <property type="molecule type" value="Genomic_DNA"/>
</dbReference>